<dbReference type="AlphaFoldDB" id="A0A139SVL1"/>
<comment type="caution">
    <text evidence="4">The sequence shown here is derived from an EMBL/GenBank/DDBJ whole genome shotgun (WGS) entry which is preliminary data.</text>
</comment>
<sequence>MYRKWIKRLLDIISALIILLLLMPILLLLMLLVAVFLGRPVFFKQTRPGYQAVPFQMIKFRTMTDAHNAEGELLPDAQRLTRFGKFLRATSLDELPELWNVLKGEMSLVGPRPLLMEYLPLYSKEQMRRHEVKPGITGWAQVNGRNAISWTEKFNHDIFYVSHYSFCLDIKILLLTCKKVFIREGITQAGSVTAEKFTGQGNNNTWAVMESHRA</sequence>
<dbReference type="OrthoDB" id="9808602at2"/>
<protein>
    <recommendedName>
        <fullName evidence="3">Bacterial sugar transferase domain-containing protein</fullName>
    </recommendedName>
</protein>
<dbReference type="PANTHER" id="PTHR30576:SF8">
    <property type="entry name" value="UNDECAPRENYL-PHOSPHATE GALACTOSE PHOSPHOTRANSFERASE"/>
    <property type="match status" value="1"/>
</dbReference>
<name>A0A139SVL1_9GAMM</name>
<reference evidence="4 5" key="1">
    <citation type="submission" date="2016-02" db="EMBL/GenBank/DDBJ databases">
        <authorList>
            <person name="Wen L."/>
            <person name="He K."/>
            <person name="Yang H."/>
        </authorList>
    </citation>
    <scope>NUCLEOTIDE SEQUENCE [LARGE SCALE GENOMIC DNA]</scope>
    <source>
        <strain evidence="4 5">CV58</strain>
    </source>
</reference>
<feature type="transmembrane region" description="Helical" evidence="2">
    <location>
        <begin position="12"/>
        <end position="37"/>
    </location>
</feature>
<dbReference type="EMBL" id="LSZO01000109">
    <property type="protein sequence ID" value="KXU38656.1"/>
    <property type="molecule type" value="Genomic_DNA"/>
</dbReference>
<dbReference type="InterPro" id="IPR003362">
    <property type="entry name" value="Bact_transf"/>
</dbReference>
<comment type="similarity">
    <text evidence="1">Belongs to the bacterial sugar transferase family.</text>
</comment>
<evidence type="ECO:0000259" key="3">
    <source>
        <dbReference type="Pfam" id="PF02397"/>
    </source>
</evidence>
<gene>
    <name evidence="4" type="ORF">AXE65_12685</name>
</gene>
<evidence type="ECO:0000256" key="2">
    <source>
        <dbReference type="SAM" id="Phobius"/>
    </source>
</evidence>
<keyword evidence="5" id="KW-1185">Reference proteome</keyword>
<organism evidence="4 5">
    <name type="scientific">Ventosimonas gracilis</name>
    <dbReference type="NCBI Taxonomy" id="1680762"/>
    <lineage>
        <taxon>Bacteria</taxon>
        <taxon>Pseudomonadati</taxon>
        <taxon>Pseudomonadota</taxon>
        <taxon>Gammaproteobacteria</taxon>
        <taxon>Pseudomonadales</taxon>
        <taxon>Ventosimonadaceae</taxon>
        <taxon>Ventosimonas</taxon>
    </lineage>
</organism>
<dbReference type="Proteomes" id="UP000072660">
    <property type="component" value="Unassembled WGS sequence"/>
</dbReference>
<dbReference type="Pfam" id="PF02397">
    <property type="entry name" value="Bac_transf"/>
    <property type="match status" value="1"/>
</dbReference>
<dbReference type="PANTHER" id="PTHR30576">
    <property type="entry name" value="COLANIC BIOSYNTHESIS UDP-GLUCOSE LIPID CARRIER TRANSFERASE"/>
    <property type="match status" value="1"/>
</dbReference>
<feature type="domain" description="Bacterial sugar transferase" evidence="3">
    <location>
        <begin position="7"/>
        <end position="181"/>
    </location>
</feature>
<evidence type="ECO:0000256" key="1">
    <source>
        <dbReference type="ARBA" id="ARBA00006464"/>
    </source>
</evidence>
<evidence type="ECO:0000313" key="5">
    <source>
        <dbReference type="Proteomes" id="UP000072660"/>
    </source>
</evidence>
<proteinExistence type="inferred from homology"/>
<accession>A0A139SVL1</accession>
<keyword evidence="2" id="KW-1133">Transmembrane helix</keyword>
<evidence type="ECO:0000313" key="4">
    <source>
        <dbReference type="EMBL" id="KXU38656.1"/>
    </source>
</evidence>
<keyword evidence="2" id="KW-0472">Membrane</keyword>
<dbReference type="RefSeq" id="WP_068388858.1">
    <property type="nucleotide sequence ID" value="NZ_LSZO01000109.1"/>
</dbReference>
<keyword evidence="2" id="KW-0812">Transmembrane</keyword>
<dbReference type="GO" id="GO:0016780">
    <property type="term" value="F:phosphotransferase activity, for other substituted phosphate groups"/>
    <property type="evidence" value="ECO:0007669"/>
    <property type="project" value="TreeGrafter"/>
</dbReference>